<sequence length="61" mass="6897">MSPRRPGLRPLPELPVLAGLLVLLGSGLLVRIRLLVTRLPVRVVLRAACVPWRLLVWPRDR</sequence>
<protein>
    <submittedName>
        <fullName evidence="2">Uncharacterized protein</fullName>
    </submittedName>
</protein>
<keyword evidence="3" id="KW-1185">Reference proteome</keyword>
<keyword evidence="1" id="KW-1133">Transmembrane helix</keyword>
<evidence type="ECO:0000313" key="2">
    <source>
        <dbReference type="EMBL" id="ASN23357.1"/>
    </source>
</evidence>
<keyword evidence="1" id="KW-0472">Membrane</keyword>
<feature type="transmembrane region" description="Helical" evidence="1">
    <location>
        <begin position="16"/>
        <end position="36"/>
    </location>
</feature>
<dbReference type="Proteomes" id="UP000031501">
    <property type="component" value="Chromosome"/>
</dbReference>
<gene>
    <name evidence="2" type="ORF">LK07_04160</name>
</gene>
<dbReference type="EMBL" id="CP022433">
    <property type="protein sequence ID" value="ASN23357.1"/>
    <property type="molecule type" value="Genomic_DNA"/>
</dbReference>
<dbReference type="AlphaFoldDB" id="A0A221NTR1"/>
<name>A0A221NTR1_9ACTN</name>
<accession>A0A221NTR1</accession>
<evidence type="ECO:0000256" key="1">
    <source>
        <dbReference type="SAM" id="Phobius"/>
    </source>
</evidence>
<evidence type="ECO:0000313" key="3">
    <source>
        <dbReference type="Proteomes" id="UP000031501"/>
    </source>
</evidence>
<dbReference type="KEGG" id="splu:LK06_003075"/>
<dbReference type="STRING" id="1355015.LK06_003075"/>
<proteinExistence type="predicted"/>
<dbReference type="RefSeq" id="WP_039654122.1">
    <property type="nucleotide sequence ID" value="NZ_CP021080.1"/>
</dbReference>
<organism evidence="2 3">
    <name type="scientific">Streptomyces pluripotens</name>
    <dbReference type="NCBI Taxonomy" id="1355015"/>
    <lineage>
        <taxon>Bacteria</taxon>
        <taxon>Bacillati</taxon>
        <taxon>Actinomycetota</taxon>
        <taxon>Actinomycetes</taxon>
        <taxon>Kitasatosporales</taxon>
        <taxon>Streptomycetaceae</taxon>
        <taxon>Streptomyces</taxon>
    </lineage>
</organism>
<reference evidence="2 3" key="1">
    <citation type="submission" date="2017-07" db="EMBL/GenBank/DDBJ databases">
        <title>Genome sequence of Streptomyces pluripotens MUSC 137T.</title>
        <authorList>
            <person name="Ser H.-L."/>
            <person name="Lee L.-H."/>
        </authorList>
    </citation>
    <scope>NUCLEOTIDE SEQUENCE [LARGE SCALE GENOMIC DNA]</scope>
    <source>
        <strain evidence="2 3">MUSC 137</strain>
    </source>
</reference>
<keyword evidence="1" id="KW-0812">Transmembrane</keyword>